<organism evidence="1 2">
    <name type="scientific">Sphingomonas psychrolutea</name>
    <dbReference type="NCBI Taxonomy" id="1259676"/>
    <lineage>
        <taxon>Bacteria</taxon>
        <taxon>Pseudomonadati</taxon>
        <taxon>Pseudomonadota</taxon>
        <taxon>Alphaproteobacteria</taxon>
        <taxon>Sphingomonadales</taxon>
        <taxon>Sphingomonadaceae</taxon>
        <taxon>Sphingomonas</taxon>
    </lineage>
</organism>
<evidence type="ECO:0000313" key="1">
    <source>
        <dbReference type="EMBL" id="GGA45026.1"/>
    </source>
</evidence>
<gene>
    <name evidence="1" type="ORF">GCM10011395_14110</name>
</gene>
<accession>A0ABQ1GJH9</accession>
<name>A0ABQ1GJH9_9SPHN</name>
<proteinExistence type="predicted"/>
<comment type="caution">
    <text evidence="1">The sequence shown here is derived from an EMBL/GenBank/DDBJ whole genome shotgun (WGS) entry which is preliminary data.</text>
</comment>
<protein>
    <submittedName>
        <fullName evidence="1">Uncharacterized protein</fullName>
    </submittedName>
</protein>
<keyword evidence="2" id="KW-1185">Reference proteome</keyword>
<dbReference type="Proteomes" id="UP000618591">
    <property type="component" value="Unassembled WGS sequence"/>
</dbReference>
<dbReference type="EMBL" id="BMDW01000006">
    <property type="protein sequence ID" value="GGA45026.1"/>
    <property type="molecule type" value="Genomic_DNA"/>
</dbReference>
<evidence type="ECO:0000313" key="2">
    <source>
        <dbReference type="Proteomes" id="UP000618591"/>
    </source>
</evidence>
<reference evidence="2" key="1">
    <citation type="journal article" date="2019" name="Int. J. Syst. Evol. Microbiol.">
        <title>The Global Catalogue of Microorganisms (GCM) 10K type strain sequencing project: providing services to taxonomists for standard genome sequencing and annotation.</title>
        <authorList>
            <consortium name="The Broad Institute Genomics Platform"/>
            <consortium name="The Broad Institute Genome Sequencing Center for Infectious Disease"/>
            <person name="Wu L."/>
            <person name="Ma J."/>
        </authorList>
    </citation>
    <scope>NUCLEOTIDE SEQUENCE [LARGE SCALE GENOMIC DNA]</scope>
    <source>
        <strain evidence="2">CGMCC 1.10106</strain>
    </source>
</reference>
<sequence length="121" mass="12355">MQSFAESVAEKLFNRPSDPNVNTFTLTLDLAPPANMPTIGTKLAPLTRVRIDTNAATVEPSEIVVTVFGLPNFAITSDSRETPTRYSGVAAGTGVGTGAGGVGEAACNATSSRLITGVAAD</sequence>